<accession>A0A4R7UE47</accession>
<keyword evidence="10 13" id="KW-0066">ATP synthesis</keyword>
<evidence type="ECO:0000256" key="7">
    <source>
        <dbReference type="ARBA" id="ARBA00022989"/>
    </source>
</evidence>
<name>A0A4R7UE47_9BACT</name>
<keyword evidence="3 13" id="KW-1003">Cell membrane</keyword>
<dbReference type="InterPro" id="IPR050059">
    <property type="entry name" value="ATP_synthase_B_chain"/>
</dbReference>
<dbReference type="OrthoDB" id="400556at2"/>
<reference evidence="16 17" key="1">
    <citation type="submission" date="2019-03" db="EMBL/GenBank/DDBJ databases">
        <title>Genomic Encyclopedia of Archaeal and Bacterial Type Strains, Phase II (KMG-II): from individual species to whole genera.</title>
        <authorList>
            <person name="Goeker M."/>
        </authorList>
    </citation>
    <scope>NUCLEOTIDE SEQUENCE [LARGE SCALE GENOMIC DNA]</scope>
    <source>
        <strain evidence="16 17">ATCC 35214</strain>
    </source>
</reference>
<evidence type="ECO:0000256" key="3">
    <source>
        <dbReference type="ARBA" id="ARBA00022475"/>
    </source>
</evidence>
<evidence type="ECO:0000256" key="2">
    <source>
        <dbReference type="ARBA" id="ARBA00022448"/>
    </source>
</evidence>
<sequence>MFQYSLTVSVAQKFDINQTISEKFKGLFPSIPLMIATILAFILAAILLWFLFYKPVKKAMKKRREFIQGNIDDSVKQKEESVLILNQANENLKNAHVQADKIITNAKIKAEKVSDFYRNKAKTEAKRMLNETALDIKAQQKEFEENSKKYIVTVATELSEKILKREMSQQTQDEIVQTFLNTDKEVDEL</sequence>
<gene>
    <name evidence="13" type="primary">atpF</name>
    <name evidence="16" type="ORF">BCF59_0047</name>
</gene>
<keyword evidence="2 13" id="KW-0813">Transport</keyword>
<evidence type="ECO:0000313" key="17">
    <source>
        <dbReference type="Proteomes" id="UP000295757"/>
    </source>
</evidence>
<feature type="coiled-coil region" evidence="15">
    <location>
        <begin position="75"/>
        <end position="142"/>
    </location>
</feature>
<evidence type="ECO:0000256" key="6">
    <source>
        <dbReference type="ARBA" id="ARBA00022781"/>
    </source>
</evidence>
<keyword evidence="9 13" id="KW-0472">Membrane</keyword>
<dbReference type="InterPro" id="IPR028987">
    <property type="entry name" value="ATP_synth_B-like_membr_sf"/>
</dbReference>
<comment type="function">
    <text evidence="11 13">F(1)F(0) ATP synthase produces ATP from ADP in the presence of a proton or sodium gradient. F-type ATPases consist of two structural domains, F(1) containing the extramembraneous catalytic core and F(0) containing the membrane proton channel, linked together by a central stalk and a peripheral stalk. During catalysis, ATP synthesis in the catalytic domain of F(1) is coupled via a rotary mechanism of the central stalk subunits to proton translocation.</text>
</comment>
<dbReference type="AlphaFoldDB" id="A0A4R7UE47"/>
<keyword evidence="15" id="KW-0175">Coiled coil</keyword>
<dbReference type="Proteomes" id="UP000295757">
    <property type="component" value="Unassembled WGS sequence"/>
</dbReference>
<keyword evidence="8 13" id="KW-0406">Ion transport</keyword>
<dbReference type="InterPro" id="IPR002146">
    <property type="entry name" value="ATP_synth_b/b'su_bac/chlpt"/>
</dbReference>
<dbReference type="CDD" id="cd06503">
    <property type="entry name" value="ATP-synt_Fo_b"/>
    <property type="match status" value="1"/>
</dbReference>
<evidence type="ECO:0000256" key="15">
    <source>
        <dbReference type="SAM" id="Coils"/>
    </source>
</evidence>
<evidence type="ECO:0000256" key="10">
    <source>
        <dbReference type="ARBA" id="ARBA00023310"/>
    </source>
</evidence>
<evidence type="ECO:0000313" key="16">
    <source>
        <dbReference type="EMBL" id="TDV24103.1"/>
    </source>
</evidence>
<comment type="subcellular location">
    <subcellularLocation>
        <location evidence="13">Cell membrane</location>
        <topology evidence="13">Single-pass membrane protein</topology>
    </subcellularLocation>
    <subcellularLocation>
        <location evidence="12">Endomembrane system</location>
        <topology evidence="12">Single-pass membrane protein</topology>
    </subcellularLocation>
</comment>
<keyword evidence="6 13" id="KW-0375">Hydrogen ion transport</keyword>
<dbReference type="NCBIfam" id="TIGR01144">
    <property type="entry name" value="ATP_synt_b"/>
    <property type="match status" value="1"/>
</dbReference>
<evidence type="ECO:0000256" key="9">
    <source>
        <dbReference type="ARBA" id="ARBA00023136"/>
    </source>
</evidence>
<dbReference type="HAMAP" id="MF_01398">
    <property type="entry name" value="ATP_synth_b_bprime"/>
    <property type="match status" value="1"/>
</dbReference>
<dbReference type="SUPFAM" id="SSF81573">
    <property type="entry name" value="F1F0 ATP synthase subunit B, membrane domain"/>
    <property type="match status" value="1"/>
</dbReference>
<dbReference type="PANTHER" id="PTHR33445:SF1">
    <property type="entry name" value="ATP SYNTHASE SUBUNIT B"/>
    <property type="match status" value="1"/>
</dbReference>
<evidence type="ECO:0000256" key="11">
    <source>
        <dbReference type="ARBA" id="ARBA00025198"/>
    </source>
</evidence>
<evidence type="ECO:0000256" key="14">
    <source>
        <dbReference type="RuleBase" id="RU003848"/>
    </source>
</evidence>
<comment type="subunit">
    <text evidence="13">F-type ATPases have 2 components, F(1) - the catalytic core - and F(0) - the membrane proton channel. F(1) has five subunits: alpha(3), beta(3), gamma(1), delta(1), epsilon(1). F(0) has three main subunits: a(1), b(2) and c(10-14). The alpha and beta chains form an alternating ring which encloses part of the gamma chain. F(1) is attached to F(0) by a central stalk formed by the gamma and epsilon chains, while a peripheral stalk is formed by the delta and b chains.</text>
</comment>
<dbReference type="Gene3D" id="1.20.5.620">
    <property type="entry name" value="F1F0 ATP synthase subunit B, membrane domain"/>
    <property type="match status" value="1"/>
</dbReference>
<dbReference type="GO" id="GO:0045259">
    <property type="term" value="C:proton-transporting ATP synthase complex"/>
    <property type="evidence" value="ECO:0007669"/>
    <property type="project" value="UniProtKB-KW"/>
</dbReference>
<evidence type="ECO:0000256" key="5">
    <source>
        <dbReference type="ARBA" id="ARBA00022692"/>
    </source>
</evidence>
<evidence type="ECO:0000256" key="8">
    <source>
        <dbReference type="ARBA" id="ARBA00023065"/>
    </source>
</evidence>
<dbReference type="PANTHER" id="PTHR33445">
    <property type="entry name" value="ATP SYNTHASE SUBUNIT B', CHLOROPLASTIC"/>
    <property type="match status" value="1"/>
</dbReference>
<comment type="caution">
    <text evidence="16">The sequence shown here is derived from an EMBL/GenBank/DDBJ whole genome shotgun (WGS) entry which is preliminary data.</text>
</comment>
<comment type="similarity">
    <text evidence="1 13 14">Belongs to the ATPase B chain family.</text>
</comment>
<dbReference type="Pfam" id="PF00430">
    <property type="entry name" value="ATP-synt_B"/>
    <property type="match status" value="1"/>
</dbReference>
<keyword evidence="5 13" id="KW-0812">Transmembrane</keyword>
<feature type="transmembrane region" description="Helical" evidence="13">
    <location>
        <begin position="31"/>
        <end position="53"/>
    </location>
</feature>
<evidence type="ECO:0000256" key="13">
    <source>
        <dbReference type="HAMAP-Rule" id="MF_01398"/>
    </source>
</evidence>
<evidence type="ECO:0000256" key="4">
    <source>
        <dbReference type="ARBA" id="ARBA00022547"/>
    </source>
</evidence>
<dbReference type="EMBL" id="SOCN01000001">
    <property type="protein sequence ID" value="TDV24103.1"/>
    <property type="molecule type" value="Genomic_DNA"/>
</dbReference>
<comment type="function">
    <text evidence="13">Component of the F(0) channel, it forms part of the peripheral stalk, linking F(1) to F(0).</text>
</comment>
<dbReference type="GO" id="GO:0012505">
    <property type="term" value="C:endomembrane system"/>
    <property type="evidence" value="ECO:0007669"/>
    <property type="project" value="UniProtKB-SubCell"/>
</dbReference>
<keyword evidence="17" id="KW-1185">Reference proteome</keyword>
<dbReference type="GO" id="GO:0005886">
    <property type="term" value="C:plasma membrane"/>
    <property type="evidence" value="ECO:0007669"/>
    <property type="project" value="UniProtKB-SubCell"/>
</dbReference>
<evidence type="ECO:0000256" key="1">
    <source>
        <dbReference type="ARBA" id="ARBA00005513"/>
    </source>
</evidence>
<organism evidence="16 17">
    <name type="scientific">Mycoplasmopsis mustelae</name>
    <dbReference type="NCBI Taxonomy" id="171289"/>
    <lineage>
        <taxon>Bacteria</taxon>
        <taxon>Bacillati</taxon>
        <taxon>Mycoplasmatota</taxon>
        <taxon>Mycoplasmoidales</taxon>
        <taxon>Metamycoplasmataceae</taxon>
        <taxon>Mycoplasmopsis</taxon>
    </lineage>
</organism>
<dbReference type="GO" id="GO:0046961">
    <property type="term" value="F:proton-transporting ATPase activity, rotational mechanism"/>
    <property type="evidence" value="ECO:0007669"/>
    <property type="project" value="TreeGrafter"/>
</dbReference>
<proteinExistence type="inferred from homology"/>
<protein>
    <recommendedName>
        <fullName evidence="13">ATP synthase subunit b</fullName>
    </recommendedName>
    <alternativeName>
        <fullName evidence="13">ATP synthase F(0) sector subunit b</fullName>
    </alternativeName>
    <alternativeName>
        <fullName evidence="13">ATPase subunit I</fullName>
    </alternativeName>
    <alternativeName>
        <fullName evidence="13">F-type ATPase subunit b</fullName>
        <shortName evidence="13">F-ATPase subunit b</shortName>
    </alternativeName>
</protein>
<evidence type="ECO:0000256" key="12">
    <source>
        <dbReference type="ARBA" id="ARBA00037847"/>
    </source>
</evidence>
<dbReference type="RefSeq" id="WP_134109994.1">
    <property type="nucleotide sequence ID" value="NZ_SOCN01000001.1"/>
</dbReference>
<keyword evidence="7 13" id="KW-1133">Transmembrane helix</keyword>
<dbReference type="GO" id="GO:0046933">
    <property type="term" value="F:proton-transporting ATP synthase activity, rotational mechanism"/>
    <property type="evidence" value="ECO:0007669"/>
    <property type="project" value="UniProtKB-UniRule"/>
</dbReference>
<keyword evidence="4 13" id="KW-0138">CF(0)</keyword>
<dbReference type="InterPro" id="IPR005864">
    <property type="entry name" value="ATP_synth_F0_bsu_bac"/>
</dbReference>